<name>A0ABQ7R5U6_PLUXY</name>
<protein>
    <submittedName>
        <fullName evidence="1">Uncharacterized protein</fullName>
    </submittedName>
</protein>
<reference evidence="1 2" key="1">
    <citation type="submission" date="2021-06" db="EMBL/GenBank/DDBJ databases">
        <title>A haploid diamondback moth (Plutella xylostella L.) genome assembly resolves 31 chromosomes and identifies a diamide resistance mutation.</title>
        <authorList>
            <person name="Ward C.M."/>
            <person name="Perry K.D."/>
            <person name="Baker G."/>
            <person name="Powis K."/>
            <person name="Heckel D.G."/>
            <person name="Baxter S.W."/>
        </authorList>
    </citation>
    <scope>NUCLEOTIDE SEQUENCE [LARGE SCALE GENOMIC DNA]</scope>
    <source>
        <strain evidence="1 2">LV</strain>
        <tissue evidence="1">Single pupa</tissue>
    </source>
</reference>
<gene>
    <name evidence="1" type="ORF">JYU34_001040</name>
</gene>
<organism evidence="1 2">
    <name type="scientific">Plutella xylostella</name>
    <name type="common">Diamondback moth</name>
    <name type="synonym">Plutella maculipennis</name>
    <dbReference type="NCBI Taxonomy" id="51655"/>
    <lineage>
        <taxon>Eukaryota</taxon>
        <taxon>Metazoa</taxon>
        <taxon>Ecdysozoa</taxon>
        <taxon>Arthropoda</taxon>
        <taxon>Hexapoda</taxon>
        <taxon>Insecta</taxon>
        <taxon>Pterygota</taxon>
        <taxon>Neoptera</taxon>
        <taxon>Endopterygota</taxon>
        <taxon>Lepidoptera</taxon>
        <taxon>Glossata</taxon>
        <taxon>Ditrysia</taxon>
        <taxon>Yponomeutoidea</taxon>
        <taxon>Plutellidae</taxon>
        <taxon>Plutella</taxon>
    </lineage>
</organism>
<keyword evidence="2" id="KW-1185">Reference proteome</keyword>
<dbReference type="Proteomes" id="UP000823941">
    <property type="component" value="Chromosome 2"/>
</dbReference>
<evidence type="ECO:0000313" key="2">
    <source>
        <dbReference type="Proteomes" id="UP000823941"/>
    </source>
</evidence>
<comment type="caution">
    <text evidence="1">The sequence shown here is derived from an EMBL/GenBank/DDBJ whole genome shotgun (WGS) entry which is preliminary data.</text>
</comment>
<proteinExistence type="predicted"/>
<evidence type="ECO:0000313" key="1">
    <source>
        <dbReference type="EMBL" id="KAG7312680.1"/>
    </source>
</evidence>
<sequence>MVVIQLSRVIESVMHSVDAAFYRSAVTQISEGVYTGRELLAKCLLSVELGVG</sequence>
<accession>A0ABQ7R5U6</accession>
<dbReference type="EMBL" id="JAHIBW010000002">
    <property type="protein sequence ID" value="KAG7312680.1"/>
    <property type="molecule type" value="Genomic_DNA"/>
</dbReference>